<dbReference type="RefSeq" id="XP_024674203.1">
    <property type="nucleotide sequence ID" value="XM_024816107.1"/>
</dbReference>
<dbReference type="OrthoDB" id="10459435at2759"/>
<evidence type="ECO:0000256" key="1">
    <source>
        <dbReference type="SAM" id="MobiDB-lite"/>
    </source>
</evidence>
<gene>
    <name evidence="2" type="ORF">BDW47DRAFT_123704</name>
</gene>
<keyword evidence="3" id="KW-1185">Reference proteome</keyword>
<dbReference type="EMBL" id="KZ559125">
    <property type="protein sequence ID" value="PLB40191.1"/>
    <property type="molecule type" value="Genomic_DNA"/>
</dbReference>
<evidence type="ECO:0000313" key="3">
    <source>
        <dbReference type="Proteomes" id="UP000234585"/>
    </source>
</evidence>
<reference evidence="2 3" key="1">
    <citation type="submission" date="2017-12" db="EMBL/GenBank/DDBJ databases">
        <authorList>
            <consortium name="DOE Joint Genome Institute"/>
            <person name="Haridas S."/>
            <person name="Kjaerbolling I."/>
            <person name="Vesth T.C."/>
            <person name="Frisvad J.C."/>
            <person name="Nybo J.L."/>
            <person name="Theobald S."/>
            <person name="Kuo A."/>
            <person name="Bowyer P."/>
            <person name="Matsuda Y."/>
            <person name="Mondo S."/>
            <person name="Lyhne E.K."/>
            <person name="Kogle M.E."/>
            <person name="Clum A."/>
            <person name="Lipzen A."/>
            <person name="Salamov A."/>
            <person name="Ngan C.Y."/>
            <person name="Daum C."/>
            <person name="Chiniquy J."/>
            <person name="Barry K."/>
            <person name="LaButti K."/>
            <person name="Simmons B.A."/>
            <person name="Magnuson J.K."/>
            <person name="Mortensen U.H."/>
            <person name="Larsen T.O."/>
            <person name="Grigoriev I.V."/>
            <person name="Baker S.E."/>
            <person name="Andersen M.R."/>
            <person name="Nordberg H.P."/>
            <person name="Cantor M.N."/>
            <person name="Hua S.X."/>
        </authorList>
    </citation>
    <scope>NUCLEOTIDE SEQUENCE [LARGE SCALE GENOMIC DNA]</scope>
    <source>
        <strain evidence="2 3">CBS 102.13</strain>
    </source>
</reference>
<dbReference type="InterPro" id="IPR043519">
    <property type="entry name" value="NT_sf"/>
</dbReference>
<name>A0A2I2FHT1_ASPCN</name>
<proteinExistence type="predicted"/>
<organism evidence="2 3">
    <name type="scientific">Aspergillus candidus</name>
    <dbReference type="NCBI Taxonomy" id="41067"/>
    <lineage>
        <taxon>Eukaryota</taxon>
        <taxon>Fungi</taxon>
        <taxon>Dikarya</taxon>
        <taxon>Ascomycota</taxon>
        <taxon>Pezizomycotina</taxon>
        <taxon>Eurotiomycetes</taxon>
        <taxon>Eurotiomycetidae</taxon>
        <taxon>Eurotiales</taxon>
        <taxon>Aspergillaceae</taxon>
        <taxon>Aspergillus</taxon>
        <taxon>Aspergillus subgen. Circumdati</taxon>
    </lineage>
</organism>
<feature type="region of interest" description="Disordered" evidence="1">
    <location>
        <begin position="1"/>
        <end position="21"/>
    </location>
</feature>
<sequence>MRSRARPRKPETPPAAPRLSGMKLSLHMGTKLHTEILSVYHWVKPPSYEQIVREDLVARLQSSFQSRYYGVQIRSFGSEWHSVRRFSKDFAARLRHSN</sequence>
<accession>A0A2I2FHT1</accession>
<dbReference type="AlphaFoldDB" id="A0A2I2FHT1"/>
<dbReference type="SUPFAM" id="SSF81301">
    <property type="entry name" value="Nucleotidyltransferase"/>
    <property type="match status" value="1"/>
</dbReference>
<dbReference type="Proteomes" id="UP000234585">
    <property type="component" value="Unassembled WGS sequence"/>
</dbReference>
<evidence type="ECO:0000313" key="2">
    <source>
        <dbReference type="EMBL" id="PLB40191.1"/>
    </source>
</evidence>
<dbReference type="GeneID" id="36523267"/>
<protein>
    <submittedName>
        <fullName evidence="2">Uncharacterized protein</fullName>
    </submittedName>
</protein>
<dbReference type="STRING" id="41067.A0A2I2FHT1"/>